<dbReference type="EMBL" id="JACASE010000006">
    <property type="protein sequence ID" value="KAF6457092.1"/>
    <property type="molecule type" value="Genomic_DNA"/>
</dbReference>
<dbReference type="Proteomes" id="UP000593571">
    <property type="component" value="Unassembled WGS sequence"/>
</dbReference>
<reference evidence="2 3" key="1">
    <citation type="journal article" date="2020" name="Nature">
        <title>Six reference-quality genomes reveal evolution of bat adaptations.</title>
        <authorList>
            <person name="Jebb D."/>
            <person name="Huang Z."/>
            <person name="Pippel M."/>
            <person name="Hughes G.M."/>
            <person name="Lavrichenko K."/>
            <person name="Devanna P."/>
            <person name="Winkler S."/>
            <person name="Jermiin L.S."/>
            <person name="Skirmuntt E.C."/>
            <person name="Katzourakis A."/>
            <person name="Burkitt-Gray L."/>
            <person name="Ray D.A."/>
            <person name="Sullivan K.A.M."/>
            <person name="Roscito J.G."/>
            <person name="Kirilenko B.M."/>
            <person name="Davalos L.M."/>
            <person name="Corthals A.P."/>
            <person name="Power M.L."/>
            <person name="Jones G."/>
            <person name="Ransome R.D."/>
            <person name="Dechmann D.K.N."/>
            <person name="Locatelli A.G."/>
            <person name="Puechmaille S.J."/>
            <person name="Fedrigo O."/>
            <person name="Jarvis E.D."/>
            <person name="Hiller M."/>
            <person name="Vernes S.C."/>
            <person name="Myers E.W."/>
            <person name="Teeling E.C."/>
        </authorList>
    </citation>
    <scope>NUCLEOTIDE SEQUENCE [LARGE SCALE GENOMIC DNA]</scope>
    <source>
        <strain evidence="2">MRouAeg1</strain>
        <tissue evidence="2">Muscle</tissue>
    </source>
</reference>
<protein>
    <submittedName>
        <fullName evidence="2">Uncharacterized protein</fullName>
    </submittedName>
</protein>
<accession>A0A7J8GC74</accession>
<sequence>MPREDTCFALCTLYPPVRASKHGRDVELQAARYSGRPAGLKTDIVKERKNTAPPPQEIHRLLRINQVLLYIEPQNYLLRESQRPRKVQTNTKGFWSSHISTCLLHRNGLGTYYVQAQGDKGSLCSHGAHGLVRESKHGNRNYNTVSKKHKDEKKPREAQKKKKEREREREPERKAQRETQRCGEREKPK</sequence>
<name>A0A7J8GC74_ROUAE</name>
<organism evidence="2 3">
    <name type="scientific">Rousettus aegyptiacus</name>
    <name type="common">Egyptian fruit bat</name>
    <name type="synonym">Pteropus aegyptiacus</name>
    <dbReference type="NCBI Taxonomy" id="9407"/>
    <lineage>
        <taxon>Eukaryota</taxon>
        <taxon>Metazoa</taxon>
        <taxon>Chordata</taxon>
        <taxon>Craniata</taxon>
        <taxon>Vertebrata</taxon>
        <taxon>Euteleostomi</taxon>
        <taxon>Mammalia</taxon>
        <taxon>Eutheria</taxon>
        <taxon>Laurasiatheria</taxon>
        <taxon>Chiroptera</taxon>
        <taxon>Yinpterochiroptera</taxon>
        <taxon>Pteropodoidea</taxon>
        <taxon>Pteropodidae</taxon>
        <taxon>Rousettinae</taxon>
        <taxon>Rousettus</taxon>
    </lineage>
</organism>
<comment type="caution">
    <text evidence="2">The sequence shown here is derived from an EMBL/GenBank/DDBJ whole genome shotgun (WGS) entry which is preliminary data.</text>
</comment>
<keyword evidence="3" id="KW-1185">Reference proteome</keyword>
<dbReference type="AlphaFoldDB" id="A0A7J8GC74"/>
<feature type="compositionally biased region" description="Basic and acidic residues" evidence="1">
    <location>
        <begin position="165"/>
        <end position="189"/>
    </location>
</feature>
<proteinExistence type="predicted"/>
<evidence type="ECO:0000313" key="3">
    <source>
        <dbReference type="Proteomes" id="UP000593571"/>
    </source>
</evidence>
<evidence type="ECO:0000256" key="1">
    <source>
        <dbReference type="SAM" id="MobiDB-lite"/>
    </source>
</evidence>
<feature type="region of interest" description="Disordered" evidence="1">
    <location>
        <begin position="130"/>
        <end position="189"/>
    </location>
</feature>
<gene>
    <name evidence="2" type="ORF">HJG63_011662</name>
</gene>
<evidence type="ECO:0000313" key="2">
    <source>
        <dbReference type="EMBL" id="KAF6457092.1"/>
    </source>
</evidence>